<gene>
    <name evidence="2" type="ORF">RAMLITH_17275</name>
</gene>
<protein>
    <submittedName>
        <fullName evidence="2">CopK family periplasmic copper-binding protein</fullName>
    </submittedName>
</protein>
<dbReference type="Pfam" id="PF11525">
    <property type="entry name" value="CopK"/>
    <property type="match status" value="1"/>
</dbReference>
<comment type="caution">
    <text evidence="2">The sequence shown here is derived from an EMBL/GenBank/DDBJ whole genome shotgun (WGS) entry which is preliminary data.</text>
</comment>
<name>A0A7X6DI47_9BURK</name>
<proteinExistence type="predicted"/>
<dbReference type="GO" id="GO:0046872">
    <property type="term" value="F:metal ion binding"/>
    <property type="evidence" value="ECO:0007669"/>
    <property type="project" value="InterPro"/>
</dbReference>
<accession>A0A7X6DI47</accession>
<evidence type="ECO:0000313" key="2">
    <source>
        <dbReference type="EMBL" id="NKE67577.1"/>
    </source>
</evidence>
<reference evidence="2 3" key="1">
    <citation type="journal article" date="2020" name="Nature">
        <title>Bacterial chemolithoautotrophy via manganese oxidation.</title>
        <authorList>
            <person name="Yu H."/>
            <person name="Leadbetter J.R."/>
        </authorList>
    </citation>
    <scope>NUCLEOTIDE SEQUENCE [LARGE SCALE GENOMIC DNA]</scope>
    <source>
        <strain evidence="2 3">RBP-1</strain>
    </source>
</reference>
<keyword evidence="3" id="KW-1185">Reference proteome</keyword>
<dbReference type="Proteomes" id="UP000521868">
    <property type="component" value="Unassembled WGS sequence"/>
</dbReference>
<sequence length="94" mass="10071">MLKMLTMAAALTLAATGATAAETTNVDKSFVLKDGTTVYVFKDGKMAMEDKLGRTVTMKPGQVMQTTDGQSLVMIGNEVARLDWIRKTRLGGGN</sequence>
<feature type="chain" id="PRO_5030821744" evidence="1">
    <location>
        <begin position="21"/>
        <end position="94"/>
    </location>
</feature>
<dbReference type="RefSeq" id="WP_168108691.1">
    <property type="nucleotide sequence ID" value="NZ_VTOX01000006.1"/>
</dbReference>
<evidence type="ECO:0000256" key="1">
    <source>
        <dbReference type="SAM" id="SignalP"/>
    </source>
</evidence>
<feature type="signal peptide" evidence="1">
    <location>
        <begin position="1"/>
        <end position="20"/>
    </location>
</feature>
<evidence type="ECO:0000313" key="3">
    <source>
        <dbReference type="Proteomes" id="UP000521868"/>
    </source>
</evidence>
<dbReference type="InterPro" id="IPR038644">
    <property type="entry name" value="CopK_sf"/>
</dbReference>
<keyword evidence="1" id="KW-0732">Signal</keyword>
<dbReference type="EMBL" id="VTOX01000006">
    <property type="protein sequence ID" value="NKE67577.1"/>
    <property type="molecule type" value="Genomic_DNA"/>
</dbReference>
<organism evidence="2 3">
    <name type="scientific">Ramlibacter lithotrophicus</name>
    <dbReference type="NCBI Taxonomy" id="2606681"/>
    <lineage>
        <taxon>Bacteria</taxon>
        <taxon>Pseudomonadati</taxon>
        <taxon>Pseudomonadota</taxon>
        <taxon>Betaproteobacteria</taxon>
        <taxon>Burkholderiales</taxon>
        <taxon>Comamonadaceae</taxon>
        <taxon>Ramlibacter</taxon>
    </lineage>
</organism>
<dbReference type="Gene3D" id="2.40.10.300">
    <property type="entry name" value="Copper resistance protein K"/>
    <property type="match status" value="1"/>
</dbReference>
<dbReference type="InterPro" id="IPR021604">
    <property type="entry name" value="CopK"/>
</dbReference>
<dbReference type="AlphaFoldDB" id="A0A7X6DI47"/>